<dbReference type="InterPro" id="IPR009729">
    <property type="entry name" value="Gal-3-0_sulfotransfrase"/>
</dbReference>
<evidence type="ECO:0000256" key="2">
    <source>
        <dbReference type="ARBA" id="ARBA00008124"/>
    </source>
</evidence>
<keyword evidence="4 11" id="KW-0812">Transmembrane</keyword>
<evidence type="ECO:0000256" key="1">
    <source>
        <dbReference type="ARBA" id="ARBA00004323"/>
    </source>
</evidence>
<evidence type="ECO:0000256" key="11">
    <source>
        <dbReference type="SAM" id="Phobius"/>
    </source>
</evidence>
<evidence type="ECO:0000256" key="5">
    <source>
        <dbReference type="ARBA" id="ARBA00022968"/>
    </source>
</evidence>
<evidence type="ECO:0000256" key="10">
    <source>
        <dbReference type="SAM" id="MobiDB-lite"/>
    </source>
</evidence>
<sequence>MSAAPFIDSFLPFRLSNDETPKTMKLSHRRRLYVLALCAVSIIVIFINNLIFSTHGYKQDQGLVRVLDVNTVQGHSRVLNGATFVHLQESVPVHPACDLVRNIFFLKTHKTGSSTIFNILFRFADEYDRTVAIPRIHGNLMNYPKLFQESFMFNYSVINRRVEIFAVHSRLNINEVQRIMPPKTKFITILRHPLYAWESAYDYFRISSKTNLSIESFAFNDSAIQMMRGRKISSWFGFNMMYFDMGFEENFQETAEVQAQKAISMLEQNFHLVLLAEFMEESLVLLREELCWKLESMVAFRHNERNLSIRIQIMSSEAEARILYLNDIDMRIYKHFLEKFLHLLDKFGRGRMFNEVQALKLRNRFWSDICIAERKQGILNTIEFVPGQEVPSICDRLTLKEVHYIRKFRTRYISELWWNFRKRRRPRLRRKNRKSDIVSRNRQGHKDPKGRV</sequence>
<comment type="similarity">
    <text evidence="2">Belongs to the galactose-3-O-sulfotransferase family.</text>
</comment>
<dbReference type="GO" id="GO:0009247">
    <property type="term" value="P:glycolipid biosynthetic process"/>
    <property type="evidence" value="ECO:0007669"/>
    <property type="project" value="InterPro"/>
</dbReference>
<evidence type="ECO:0000313" key="12">
    <source>
        <dbReference type="EnsemblMetazoa" id="XP_022658159"/>
    </source>
</evidence>
<evidence type="ECO:0000256" key="3">
    <source>
        <dbReference type="ARBA" id="ARBA00022679"/>
    </source>
</evidence>
<keyword evidence="13" id="KW-1185">Reference proteome</keyword>
<keyword evidence="3" id="KW-0808">Transferase</keyword>
<dbReference type="RefSeq" id="XP_022658159.1">
    <property type="nucleotide sequence ID" value="XM_022802424.1"/>
</dbReference>
<organism evidence="12 13">
    <name type="scientific">Varroa destructor</name>
    <name type="common">Honeybee mite</name>
    <dbReference type="NCBI Taxonomy" id="109461"/>
    <lineage>
        <taxon>Eukaryota</taxon>
        <taxon>Metazoa</taxon>
        <taxon>Ecdysozoa</taxon>
        <taxon>Arthropoda</taxon>
        <taxon>Chelicerata</taxon>
        <taxon>Arachnida</taxon>
        <taxon>Acari</taxon>
        <taxon>Parasitiformes</taxon>
        <taxon>Mesostigmata</taxon>
        <taxon>Gamasina</taxon>
        <taxon>Dermanyssoidea</taxon>
        <taxon>Varroidae</taxon>
        <taxon>Varroa</taxon>
    </lineage>
</organism>
<evidence type="ECO:0000256" key="6">
    <source>
        <dbReference type="ARBA" id="ARBA00022989"/>
    </source>
</evidence>
<evidence type="ECO:0000256" key="7">
    <source>
        <dbReference type="ARBA" id="ARBA00023034"/>
    </source>
</evidence>
<dbReference type="GO" id="GO:0001733">
    <property type="term" value="F:galactosylceramide sulfotransferase activity"/>
    <property type="evidence" value="ECO:0007669"/>
    <property type="project" value="InterPro"/>
</dbReference>
<dbReference type="GO" id="GO:0000139">
    <property type="term" value="C:Golgi membrane"/>
    <property type="evidence" value="ECO:0007669"/>
    <property type="project" value="UniProtKB-SubCell"/>
</dbReference>
<feature type="transmembrane region" description="Helical" evidence="11">
    <location>
        <begin position="32"/>
        <end position="52"/>
    </location>
</feature>
<dbReference type="SUPFAM" id="SSF52540">
    <property type="entry name" value="P-loop containing nucleoside triphosphate hydrolases"/>
    <property type="match status" value="1"/>
</dbReference>
<dbReference type="PANTHER" id="PTHR14647">
    <property type="entry name" value="GALACTOSE-3-O-SULFOTRANSFERASE"/>
    <property type="match status" value="1"/>
</dbReference>
<dbReference type="OMA" id="DNDDTCH"/>
<name>A0A7M7JWJ1_VARDE</name>
<keyword evidence="9" id="KW-0325">Glycoprotein</keyword>
<reference evidence="12" key="1">
    <citation type="submission" date="2021-01" db="UniProtKB">
        <authorList>
            <consortium name="EnsemblMetazoa"/>
        </authorList>
    </citation>
    <scope>IDENTIFICATION</scope>
</reference>
<feature type="region of interest" description="Disordered" evidence="10">
    <location>
        <begin position="429"/>
        <end position="452"/>
    </location>
</feature>
<evidence type="ECO:0000313" key="13">
    <source>
        <dbReference type="Proteomes" id="UP000594260"/>
    </source>
</evidence>
<keyword evidence="7" id="KW-0333">Golgi apparatus</keyword>
<dbReference type="Proteomes" id="UP000594260">
    <property type="component" value="Unplaced"/>
</dbReference>
<dbReference type="Pfam" id="PF06990">
    <property type="entry name" value="Gal-3-0_sulfotr"/>
    <property type="match status" value="1"/>
</dbReference>
<evidence type="ECO:0000256" key="9">
    <source>
        <dbReference type="ARBA" id="ARBA00023180"/>
    </source>
</evidence>
<dbReference type="InterPro" id="IPR027417">
    <property type="entry name" value="P-loop_NTPase"/>
</dbReference>
<accession>A0A7M7JWJ1</accession>
<keyword evidence="8 11" id="KW-0472">Membrane</keyword>
<dbReference type="InParanoid" id="A0A7M7JWJ1"/>
<proteinExistence type="inferred from homology"/>
<evidence type="ECO:0000256" key="4">
    <source>
        <dbReference type="ARBA" id="ARBA00022692"/>
    </source>
</evidence>
<dbReference type="PANTHER" id="PTHR14647:SF87">
    <property type="entry name" value="PUTATIVE-RELATED"/>
    <property type="match status" value="1"/>
</dbReference>
<dbReference type="OrthoDB" id="514299at2759"/>
<dbReference type="Gene3D" id="3.40.50.300">
    <property type="entry name" value="P-loop containing nucleotide triphosphate hydrolases"/>
    <property type="match status" value="1"/>
</dbReference>
<dbReference type="AlphaFoldDB" id="A0A7M7JWJ1"/>
<keyword evidence="5" id="KW-0735">Signal-anchor</keyword>
<protein>
    <submittedName>
        <fullName evidence="12">Uncharacterized protein</fullName>
    </submittedName>
</protein>
<dbReference type="EnsemblMetazoa" id="XM_022802424">
    <property type="protein sequence ID" value="XP_022658159"/>
    <property type="gene ID" value="LOC111249080"/>
</dbReference>
<evidence type="ECO:0000256" key="8">
    <source>
        <dbReference type="ARBA" id="ARBA00023136"/>
    </source>
</evidence>
<keyword evidence="6 11" id="KW-1133">Transmembrane helix</keyword>
<dbReference type="KEGG" id="vde:111249080"/>
<comment type="subcellular location">
    <subcellularLocation>
        <location evidence="1">Golgi apparatus membrane</location>
        <topology evidence="1">Single-pass type II membrane protein</topology>
    </subcellularLocation>
</comment>
<dbReference type="GeneID" id="111249080"/>
<feature type="compositionally biased region" description="Basic and acidic residues" evidence="10">
    <location>
        <begin position="434"/>
        <end position="452"/>
    </location>
</feature>